<comment type="caution">
    <text evidence="2">The sequence shown here is derived from an EMBL/GenBank/DDBJ whole genome shotgun (WGS) entry which is preliminary data.</text>
</comment>
<feature type="region of interest" description="Disordered" evidence="1">
    <location>
        <begin position="74"/>
        <end position="94"/>
    </location>
</feature>
<sequence length="185" mass="20525">MENGNNSQTARFSAQARRQARSRMKAMEKANADGGKELRGKLRKSQQQIATRDAEIKRLQAEVDTLQEHHRAPSPLFFIDSPPNSPSPIPRTHGSVNYQALSRVNDSPIAGPSRLPALDLISHHRKPQVKERSSDFDYEAGLKSDVLDTTIRRIAYGTSDPINIPLYPVGNPDDDILASDPYTPS</sequence>
<keyword evidence="3" id="KW-1185">Reference proteome</keyword>
<evidence type="ECO:0000313" key="2">
    <source>
        <dbReference type="EMBL" id="KAJ7764041.1"/>
    </source>
</evidence>
<feature type="region of interest" description="Disordered" evidence="1">
    <location>
        <begin position="1"/>
        <end position="51"/>
    </location>
</feature>
<feature type="compositionally biased region" description="Basic and acidic residues" evidence="1">
    <location>
        <begin position="25"/>
        <end position="40"/>
    </location>
</feature>
<dbReference type="EMBL" id="JARJLG010000039">
    <property type="protein sequence ID" value="KAJ7764041.1"/>
    <property type="molecule type" value="Genomic_DNA"/>
</dbReference>
<name>A0AAD7NJQ4_9AGAR</name>
<protein>
    <submittedName>
        <fullName evidence="2">Uncharacterized protein</fullName>
    </submittedName>
</protein>
<proteinExistence type="predicted"/>
<organism evidence="2 3">
    <name type="scientific">Mycena maculata</name>
    <dbReference type="NCBI Taxonomy" id="230809"/>
    <lineage>
        <taxon>Eukaryota</taxon>
        <taxon>Fungi</taxon>
        <taxon>Dikarya</taxon>
        <taxon>Basidiomycota</taxon>
        <taxon>Agaricomycotina</taxon>
        <taxon>Agaricomycetes</taxon>
        <taxon>Agaricomycetidae</taxon>
        <taxon>Agaricales</taxon>
        <taxon>Marasmiineae</taxon>
        <taxon>Mycenaceae</taxon>
        <taxon>Mycena</taxon>
    </lineage>
</organism>
<dbReference type="AlphaFoldDB" id="A0AAD7NJQ4"/>
<gene>
    <name evidence="2" type="ORF">DFH07DRAFT_812350</name>
</gene>
<evidence type="ECO:0000313" key="3">
    <source>
        <dbReference type="Proteomes" id="UP001215280"/>
    </source>
</evidence>
<evidence type="ECO:0000256" key="1">
    <source>
        <dbReference type="SAM" id="MobiDB-lite"/>
    </source>
</evidence>
<dbReference type="Proteomes" id="UP001215280">
    <property type="component" value="Unassembled WGS sequence"/>
</dbReference>
<accession>A0AAD7NJQ4</accession>
<feature type="compositionally biased region" description="Low complexity" evidence="1">
    <location>
        <begin position="7"/>
        <end position="17"/>
    </location>
</feature>
<reference evidence="2" key="1">
    <citation type="submission" date="2023-03" db="EMBL/GenBank/DDBJ databases">
        <title>Massive genome expansion in bonnet fungi (Mycena s.s.) driven by repeated elements and novel gene families across ecological guilds.</title>
        <authorList>
            <consortium name="Lawrence Berkeley National Laboratory"/>
            <person name="Harder C.B."/>
            <person name="Miyauchi S."/>
            <person name="Viragh M."/>
            <person name="Kuo A."/>
            <person name="Thoen E."/>
            <person name="Andreopoulos B."/>
            <person name="Lu D."/>
            <person name="Skrede I."/>
            <person name="Drula E."/>
            <person name="Henrissat B."/>
            <person name="Morin E."/>
            <person name="Kohler A."/>
            <person name="Barry K."/>
            <person name="LaButti K."/>
            <person name="Morin E."/>
            <person name="Salamov A."/>
            <person name="Lipzen A."/>
            <person name="Mereny Z."/>
            <person name="Hegedus B."/>
            <person name="Baldrian P."/>
            <person name="Stursova M."/>
            <person name="Weitz H."/>
            <person name="Taylor A."/>
            <person name="Grigoriev I.V."/>
            <person name="Nagy L.G."/>
            <person name="Martin F."/>
            <person name="Kauserud H."/>
        </authorList>
    </citation>
    <scope>NUCLEOTIDE SEQUENCE</scope>
    <source>
        <strain evidence="2">CBHHK188m</strain>
    </source>
</reference>